<dbReference type="GO" id="GO:0015225">
    <property type="term" value="F:biotin transmembrane transporter activity"/>
    <property type="evidence" value="ECO:0007669"/>
    <property type="project" value="UniProtKB-UniRule"/>
</dbReference>
<dbReference type="PIRSF" id="PIRSF016661">
    <property type="entry name" value="BioY"/>
    <property type="match status" value="1"/>
</dbReference>
<dbReference type="Pfam" id="PF02632">
    <property type="entry name" value="BioY"/>
    <property type="match status" value="1"/>
</dbReference>
<dbReference type="RefSeq" id="WP_093752151.1">
    <property type="nucleotide sequence ID" value="NZ_FNNG01000005.1"/>
</dbReference>
<evidence type="ECO:0000256" key="1">
    <source>
        <dbReference type="ARBA" id="ARBA00010692"/>
    </source>
</evidence>
<feature type="transmembrane region" description="Helical" evidence="3">
    <location>
        <begin position="56"/>
        <end position="74"/>
    </location>
</feature>
<comment type="similarity">
    <text evidence="1 2">Belongs to the BioY family.</text>
</comment>
<feature type="transmembrane region" description="Helical" evidence="3">
    <location>
        <begin position="7"/>
        <end position="26"/>
    </location>
</feature>
<feature type="transmembrane region" description="Helical" evidence="3">
    <location>
        <begin position="113"/>
        <end position="133"/>
    </location>
</feature>
<keyword evidence="3" id="KW-1133">Transmembrane helix</keyword>
<proteinExistence type="inferred from homology"/>
<organism evidence="4 5">
    <name type="scientific">Tepidimicrobium xylanilyticum</name>
    <dbReference type="NCBI Taxonomy" id="1123352"/>
    <lineage>
        <taxon>Bacteria</taxon>
        <taxon>Bacillati</taxon>
        <taxon>Bacillota</taxon>
        <taxon>Tissierellia</taxon>
        <taxon>Tissierellales</taxon>
        <taxon>Tepidimicrobiaceae</taxon>
        <taxon>Tepidimicrobium</taxon>
    </lineage>
</organism>
<dbReference type="AlphaFoldDB" id="A0A1H2X9B6"/>
<dbReference type="Proteomes" id="UP000198828">
    <property type="component" value="Unassembled WGS sequence"/>
</dbReference>
<keyword evidence="3" id="KW-0812">Transmembrane</keyword>
<keyword evidence="2" id="KW-1003">Cell membrane</keyword>
<name>A0A1H2X9B6_9FIRM</name>
<dbReference type="InterPro" id="IPR003784">
    <property type="entry name" value="BioY"/>
</dbReference>
<dbReference type="Gene3D" id="1.10.1760.20">
    <property type="match status" value="1"/>
</dbReference>
<protein>
    <recommendedName>
        <fullName evidence="2">Biotin transporter</fullName>
    </recommendedName>
</protein>
<evidence type="ECO:0000256" key="2">
    <source>
        <dbReference type="PIRNR" id="PIRNR016661"/>
    </source>
</evidence>
<sequence length="184" mass="19671">MKLTTREIVITSLFTALTAVGAFLSIPVGEVPITLQSMFVLLSGLLLGPKLGSLSQLIYVLLGLSGVKIFAGFSGGPQTVLSPSFGFLIGFIFAAYVVGKISHSGERLNLKRIFLASLAGTFTIYIFGVPYMYLILNMVIGKSITFSTALKTGCLIFLPGDTLKTILSSSTAVRILRRVNLAKE</sequence>
<dbReference type="OrthoDB" id="9803495at2"/>
<reference evidence="4 5" key="1">
    <citation type="submission" date="2016-10" db="EMBL/GenBank/DDBJ databases">
        <authorList>
            <person name="de Groot N.N."/>
        </authorList>
    </citation>
    <scope>NUCLEOTIDE SEQUENCE [LARGE SCALE GENOMIC DNA]</scope>
    <source>
        <strain evidence="4 5">DSM 23310</strain>
    </source>
</reference>
<comment type="subcellular location">
    <subcellularLocation>
        <location evidence="2">Cell membrane</location>
        <topology evidence="2">Multi-pass membrane protein</topology>
    </subcellularLocation>
</comment>
<dbReference type="PANTHER" id="PTHR34295:SF1">
    <property type="entry name" value="BIOTIN TRANSPORTER BIOY"/>
    <property type="match status" value="1"/>
</dbReference>
<gene>
    <name evidence="4" type="ORF">SAMN05660923_01382</name>
</gene>
<dbReference type="PANTHER" id="PTHR34295">
    <property type="entry name" value="BIOTIN TRANSPORTER BIOY"/>
    <property type="match status" value="1"/>
</dbReference>
<evidence type="ECO:0000256" key="3">
    <source>
        <dbReference type="SAM" id="Phobius"/>
    </source>
</evidence>
<dbReference type="EMBL" id="FNNG01000005">
    <property type="protein sequence ID" value="SDW89522.1"/>
    <property type="molecule type" value="Genomic_DNA"/>
</dbReference>
<accession>A0A1H2X9B6</accession>
<keyword evidence="2 3" id="KW-0472">Membrane</keyword>
<keyword evidence="5" id="KW-1185">Reference proteome</keyword>
<evidence type="ECO:0000313" key="5">
    <source>
        <dbReference type="Proteomes" id="UP000198828"/>
    </source>
</evidence>
<evidence type="ECO:0000313" key="4">
    <source>
        <dbReference type="EMBL" id="SDW89522.1"/>
    </source>
</evidence>
<feature type="transmembrane region" description="Helical" evidence="3">
    <location>
        <begin position="80"/>
        <end position="101"/>
    </location>
</feature>
<dbReference type="GO" id="GO:0005886">
    <property type="term" value="C:plasma membrane"/>
    <property type="evidence" value="ECO:0007669"/>
    <property type="project" value="UniProtKB-SubCell"/>
</dbReference>
<keyword evidence="2" id="KW-0813">Transport</keyword>